<name>A0A956RR92_UNCEI</name>
<proteinExistence type="predicted"/>
<dbReference type="Pfam" id="PF13692">
    <property type="entry name" value="Glyco_trans_1_4"/>
    <property type="match status" value="1"/>
</dbReference>
<dbReference type="GO" id="GO:0016757">
    <property type="term" value="F:glycosyltransferase activity"/>
    <property type="evidence" value="ECO:0007669"/>
    <property type="project" value="UniProtKB-KW"/>
</dbReference>
<accession>A0A956RR92</accession>
<comment type="caution">
    <text evidence="1">The sequence shown here is derived from an EMBL/GenBank/DDBJ whole genome shotgun (WGS) entry which is preliminary data.</text>
</comment>
<gene>
    <name evidence="1" type="ORF">KC729_20585</name>
</gene>
<evidence type="ECO:0000313" key="2">
    <source>
        <dbReference type="Proteomes" id="UP000697710"/>
    </source>
</evidence>
<reference evidence="1" key="1">
    <citation type="submission" date="2020-04" db="EMBL/GenBank/DDBJ databases">
        <authorList>
            <person name="Zhang T."/>
        </authorList>
    </citation>
    <scope>NUCLEOTIDE SEQUENCE</scope>
    <source>
        <strain evidence="1">HKST-UBA01</strain>
    </source>
</reference>
<reference evidence="1" key="2">
    <citation type="journal article" date="2021" name="Microbiome">
        <title>Successional dynamics and alternative stable states in a saline activated sludge microbial community over 9 years.</title>
        <authorList>
            <person name="Wang Y."/>
            <person name="Ye J."/>
            <person name="Ju F."/>
            <person name="Liu L."/>
            <person name="Boyd J.A."/>
            <person name="Deng Y."/>
            <person name="Parks D.H."/>
            <person name="Jiang X."/>
            <person name="Yin X."/>
            <person name="Woodcroft B.J."/>
            <person name="Tyson G.W."/>
            <person name="Hugenholtz P."/>
            <person name="Polz M.F."/>
            <person name="Zhang T."/>
        </authorList>
    </citation>
    <scope>NUCLEOTIDE SEQUENCE</scope>
    <source>
        <strain evidence="1">HKST-UBA01</strain>
    </source>
</reference>
<dbReference type="SUPFAM" id="SSF53756">
    <property type="entry name" value="UDP-Glycosyltransferase/glycogen phosphorylase"/>
    <property type="match status" value="1"/>
</dbReference>
<dbReference type="EMBL" id="JAGQHR010000985">
    <property type="protein sequence ID" value="MCA9730093.1"/>
    <property type="molecule type" value="Genomic_DNA"/>
</dbReference>
<organism evidence="1 2">
    <name type="scientific">Eiseniibacteriota bacterium</name>
    <dbReference type="NCBI Taxonomy" id="2212470"/>
    <lineage>
        <taxon>Bacteria</taxon>
        <taxon>Candidatus Eiseniibacteriota</taxon>
    </lineage>
</organism>
<feature type="non-terminal residue" evidence="1">
    <location>
        <position position="1"/>
    </location>
</feature>
<dbReference type="Proteomes" id="UP000697710">
    <property type="component" value="Unassembled WGS sequence"/>
</dbReference>
<keyword evidence="1" id="KW-0328">Glycosyltransferase</keyword>
<dbReference type="EC" id="2.4.-.-" evidence="1"/>
<dbReference type="Gene3D" id="3.40.50.2000">
    <property type="entry name" value="Glycogen Phosphorylase B"/>
    <property type="match status" value="1"/>
</dbReference>
<protein>
    <submittedName>
        <fullName evidence="1">Glycosyltransferase</fullName>
        <ecNumber evidence="1">2.4.-.-</ecNumber>
    </submittedName>
</protein>
<evidence type="ECO:0000313" key="1">
    <source>
        <dbReference type="EMBL" id="MCA9730093.1"/>
    </source>
</evidence>
<keyword evidence="1" id="KW-0808">Transferase</keyword>
<dbReference type="AlphaFoldDB" id="A0A956RR92"/>
<sequence>PCEVIPNGVDFSVFFPPTPQAPDSTDLRVLFAGAPTNPIKRHALAAAAVEYAQRALGRPVRLVALHDRPQHEVADAMRGAQLLLLTSTHEGSPNVVKEAIACALPVVTLDVGDVRERLAECPRSIVVASETPETIGNAVLHVLRCGKRDQGRDSLRPLELMTVAARIRDLYIRALAGS</sequence>